<dbReference type="GeneID" id="106539720"/>
<feature type="compositionally biased region" description="Polar residues" evidence="1">
    <location>
        <begin position="279"/>
        <end position="288"/>
    </location>
</feature>
<keyword evidence="3" id="KW-1185">Reference proteome</keyword>
<dbReference type="PANTHER" id="PTHR45673">
    <property type="entry name" value="SERINE/THREONINE-PROTEIN PHOSPHATASE 2B CATALYTIC SUBUNIT 1-RELATED"/>
    <property type="match status" value="1"/>
</dbReference>
<dbReference type="InterPro" id="IPR006186">
    <property type="entry name" value="Ser/Thr-sp_prot-phosphatase"/>
</dbReference>
<dbReference type="CTD" id="5533"/>
<evidence type="ECO:0000313" key="3">
    <source>
        <dbReference type="Proteomes" id="UP000504617"/>
    </source>
</evidence>
<dbReference type="SUPFAM" id="SSF56300">
    <property type="entry name" value="Metallo-dependent phosphatases"/>
    <property type="match status" value="1"/>
</dbReference>
<dbReference type="AlphaFoldDB" id="A0A6I9X418"/>
<dbReference type="SMART" id="SM00156">
    <property type="entry name" value="PP2Ac"/>
    <property type="match status" value="1"/>
</dbReference>
<name>A0A6I9X418_9SAUR</name>
<dbReference type="Proteomes" id="UP000504617">
    <property type="component" value="Unplaced"/>
</dbReference>
<dbReference type="OrthoDB" id="5593063at2759"/>
<dbReference type="Gene3D" id="3.60.21.10">
    <property type="match status" value="1"/>
</dbReference>
<organism evidence="3 4">
    <name type="scientific">Thamnophis sirtalis</name>
    <dbReference type="NCBI Taxonomy" id="35019"/>
    <lineage>
        <taxon>Eukaryota</taxon>
        <taxon>Metazoa</taxon>
        <taxon>Chordata</taxon>
        <taxon>Craniata</taxon>
        <taxon>Vertebrata</taxon>
        <taxon>Euteleostomi</taxon>
        <taxon>Lepidosauria</taxon>
        <taxon>Squamata</taxon>
        <taxon>Bifurcata</taxon>
        <taxon>Unidentata</taxon>
        <taxon>Episquamata</taxon>
        <taxon>Toxicofera</taxon>
        <taxon>Serpentes</taxon>
        <taxon>Colubroidea</taxon>
        <taxon>Colubridae</taxon>
        <taxon>Natricinae</taxon>
        <taxon>Thamnophis</taxon>
    </lineage>
</organism>
<feature type="domain" description="Serine/threonine specific protein phosphatases" evidence="2">
    <location>
        <begin position="1"/>
        <end position="129"/>
    </location>
</feature>
<reference evidence="4" key="1">
    <citation type="submission" date="2025-08" db="UniProtKB">
        <authorList>
            <consortium name="RefSeq"/>
        </authorList>
    </citation>
    <scope>IDENTIFICATION</scope>
    <source>
        <tissue evidence="4">Skeletal muscle</tissue>
    </source>
</reference>
<accession>A0A6I9X418</accession>
<evidence type="ECO:0000259" key="2">
    <source>
        <dbReference type="SMART" id="SM00156"/>
    </source>
</evidence>
<dbReference type="GO" id="GO:0033192">
    <property type="term" value="F:calmodulin-dependent protein phosphatase activity"/>
    <property type="evidence" value="ECO:0007669"/>
    <property type="project" value="InterPro"/>
</dbReference>
<dbReference type="InterPro" id="IPR043360">
    <property type="entry name" value="PP2B"/>
</dbReference>
<proteinExistence type="predicted"/>
<gene>
    <name evidence="4" type="primary">PPP3CC</name>
</gene>
<dbReference type="RefSeq" id="XP_013910059.1">
    <property type="nucleotide sequence ID" value="XM_014054584.1"/>
</dbReference>
<feature type="compositionally biased region" description="Basic and acidic residues" evidence="1">
    <location>
        <begin position="251"/>
        <end position="275"/>
    </location>
</feature>
<evidence type="ECO:0000256" key="1">
    <source>
        <dbReference type="SAM" id="MobiDB-lite"/>
    </source>
</evidence>
<protein>
    <submittedName>
        <fullName evidence="4">Serine/threonine-protein phosphatase 2B catalytic subunit gamma isoform</fullName>
    </submittedName>
</protein>
<sequence length="296" mass="32989">MCGRLQMPLDHTKLRSFAKVASHERSLVASAHTNASLKPLSFSYPAICEFLQNNNLLSVIRAHEAQDAGYRMYRKSQTTGFPSLITIFSAPNYLDVYNNKAAVLKYENNVMNIRQFNCSPHPYWLPNFMDVFTWSLPFVGEKVTEMLVNILNICSDDELISDGEEILDGGTTARKEIIRNKIRAIGKMARVFSVLREESESVLTLKGLTPTGTLPMGVLSGGKQTLQTATVEAVEAREAIRGFSPQHKIRSFEEARGLDRVNERMPPRKDSKHPDGPVNLTSTNTADKNGTGKKAQ</sequence>
<dbReference type="InterPro" id="IPR029052">
    <property type="entry name" value="Metallo-depent_PP-like"/>
</dbReference>
<feature type="region of interest" description="Disordered" evidence="1">
    <location>
        <begin position="251"/>
        <end position="296"/>
    </location>
</feature>
<dbReference type="KEGG" id="tsr:106539720"/>
<dbReference type="GO" id="GO:0097720">
    <property type="term" value="P:calcineurin-mediated signaling"/>
    <property type="evidence" value="ECO:0007669"/>
    <property type="project" value="InterPro"/>
</dbReference>
<evidence type="ECO:0000313" key="4">
    <source>
        <dbReference type="RefSeq" id="XP_013910059.1"/>
    </source>
</evidence>
<dbReference type="PRINTS" id="PR00114">
    <property type="entry name" value="STPHPHTASE"/>
</dbReference>